<dbReference type="PANTHER" id="PTHR21310">
    <property type="entry name" value="AMINOGLYCOSIDE PHOSPHOTRANSFERASE-RELATED-RELATED"/>
    <property type="match status" value="1"/>
</dbReference>
<keyword evidence="3" id="KW-1185">Reference proteome</keyword>
<feature type="domain" description="Aminoglycoside phosphotransferase" evidence="1">
    <location>
        <begin position="25"/>
        <end position="209"/>
    </location>
</feature>
<dbReference type="STRING" id="743788.S8E6K9"/>
<dbReference type="Proteomes" id="UP000015241">
    <property type="component" value="Unassembled WGS sequence"/>
</dbReference>
<dbReference type="SUPFAM" id="SSF56112">
    <property type="entry name" value="Protein kinase-like (PK-like)"/>
    <property type="match status" value="1"/>
</dbReference>
<accession>S8E6K9</accession>
<gene>
    <name evidence="2" type="ORF">FOMPIDRAFT_89753</name>
</gene>
<organism evidence="2 3">
    <name type="scientific">Fomitopsis schrenkii</name>
    <name type="common">Brown rot fungus</name>
    <dbReference type="NCBI Taxonomy" id="2126942"/>
    <lineage>
        <taxon>Eukaryota</taxon>
        <taxon>Fungi</taxon>
        <taxon>Dikarya</taxon>
        <taxon>Basidiomycota</taxon>
        <taxon>Agaricomycotina</taxon>
        <taxon>Agaricomycetes</taxon>
        <taxon>Polyporales</taxon>
        <taxon>Fomitopsis</taxon>
    </lineage>
</organism>
<reference evidence="2 3" key="1">
    <citation type="journal article" date="2012" name="Science">
        <title>The Paleozoic origin of enzymatic lignin decomposition reconstructed from 31 fungal genomes.</title>
        <authorList>
            <person name="Floudas D."/>
            <person name="Binder M."/>
            <person name="Riley R."/>
            <person name="Barry K."/>
            <person name="Blanchette R.A."/>
            <person name="Henrissat B."/>
            <person name="Martinez A.T."/>
            <person name="Otillar R."/>
            <person name="Spatafora J.W."/>
            <person name="Yadav J.S."/>
            <person name="Aerts A."/>
            <person name="Benoit I."/>
            <person name="Boyd A."/>
            <person name="Carlson A."/>
            <person name="Copeland A."/>
            <person name="Coutinho P.M."/>
            <person name="de Vries R.P."/>
            <person name="Ferreira P."/>
            <person name="Findley K."/>
            <person name="Foster B."/>
            <person name="Gaskell J."/>
            <person name="Glotzer D."/>
            <person name="Gorecki P."/>
            <person name="Heitman J."/>
            <person name="Hesse C."/>
            <person name="Hori C."/>
            <person name="Igarashi K."/>
            <person name="Jurgens J.A."/>
            <person name="Kallen N."/>
            <person name="Kersten P."/>
            <person name="Kohler A."/>
            <person name="Kuees U."/>
            <person name="Kumar T.K.A."/>
            <person name="Kuo A."/>
            <person name="LaButti K."/>
            <person name="Larrondo L.F."/>
            <person name="Lindquist E."/>
            <person name="Ling A."/>
            <person name="Lombard V."/>
            <person name="Lucas S."/>
            <person name="Lundell T."/>
            <person name="Martin R."/>
            <person name="McLaughlin D.J."/>
            <person name="Morgenstern I."/>
            <person name="Morin E."/>
            <person name="Murat C."/>
            <person name="Nagy L.G."/>
            <person name="Nolan M."/>
            <person name="Ohm R.A."/>
            <person name="Patyshakuliyeva A."/>
            <person name="Rokas A."/>
            <person name="Ruiz-Duenas F.J."/>
            <person name="Sabat G."/>
            <person name="Salamov A."/>
            <person name="Samejima M."/>
            <person name="Schmutz J."/>
            <person name="Slot J.C."/>
            <person name="St John F."/>
            <person name="Stenlid J."/>
            <person name="Sun H."/>
            <person name="Sun S."/>
            <person name="Syed K."/>
            <person name="Tsang A."/>
            <person name="Wiebenga A."/>
            <person name="Young D."/>
            <person name="Pisabarro A."/>
            <person name="Eastwood D.C."/>
            <person name="Martin F."/>
            <person name="Cullen D."/>
            <person name="Grigoriev I.V."/>
            <person name="Hibbett D.S."/>
        </authorList>
    </citation>
    <scope>NUCLEOTIDE SEQUENCE</scope>
    <source>
        <strain evidence="3">FP-58527</strain>
    </source>
</reference>
<dbReference type="Pfam" id="PF01636">
    <property type="entry name" value="APH"/>
    <property type="match status" value="1"/>
</dbReference>
<dbReference type="HOGENOM" id="CLU_021768_3_3_1"/>
<dbReference type="EMBL" id="KE504150">
    <property type="protein sequence ID" value="EPT00278.1"/>
    <property type="molecule type" value="Genomic_DNA"/>
</dbReference>
<dbReference type="InterPro" id="IPR011009">
    <property type="entry name" value="Kinase-like_dom_sf"/>
</dbReference>
<dbReference type="OrthoDB" id="2906425at2759"/>
<name>S8E6K9_FOMSC</name>
<dbReference type="AlphaFoldDB" id="S8E6K9"/>
<sequence>MLLLFLFTYPLEGTDNIRLFRFGIPWVLKITPRTFSTEAHALRYLRSTGIDIPVPRLIASFVESGTTFTIMTRLPGVTVLHAMNNDMLSVELQQTILAEVSALVEKLQTLRQPVNVAGQVMLSTSGDGLPDPIYWFEDWSGPFPSILELWSHVSSHRDMKEFEENVPAETRHTMAVDPIRFVHPDLRMYNVLLHNGHISGIIDWEDSGWFPSSWQVHTMRWGRLGCSRFWLLYWRDCHRFSPEAEAAYAASKTFLIQSPV</sequence>
<dbReference type="PANTHER" id="PTHR21310:SF15">
    <property type="entry name" value="AMINOGLYCOSIDE PHOSPHOTRANSFERASE DOMAIN-CONTAINING PROTEIN"/>
    <property type="match status" value="1"/>
</dbReference>
<dbReference type="InterPro" id="IPR051678">
    <property type="entry name" value="AGP_Transferase"/>
</dbReference>
<dbReference type="InParanoid" id="S8E6K9"/>
<proteinExistence type="predicted"/>
<dbReference type="InterPro" id="IPR002575">
    <property type="entry name" value="Aminoglycoside_PTrfase"/>
</dbReference>
<dbReference type="Gene3D" id="3.90.1200.10">
    <property type="match status" value="1"/>
</dbReference>
<dbReference type="eggNOG" id="ENOG502SQ5I">
    <property type="taxonomic scope" value="Eukaryota"/>
</dbReference>
<evidence type="ECO:0000259" key="1">
    <source>
        <dbReference type="Pfam" id="PF01636"/>
    </source>
</evidence>
<evidence type="ECO:0000313" key="3">
    <source>
        <dbReference type="Proteomes" id="UP000015241"/>
    </source>
</evidence>
<protein>
    <recommendedName>
        <fullName evidence="1">Aminoglycoside phosphotransferase domain-containing protein</fullName>
    </recommendedName>
</protein>
<evidence type="ECO:0000313" key="2">
    <source>
        <dbReference type="EMBL" id="EPT00278.1"/>
    </source>
</evidence>